<dbReference type="InterPro" id="IPR051283">
    <property type="entry name" value="Sec_Metabolite_Acyltrans"/>
</dbReference>
<dbReference type="OrthoDB" id="1862401at2759"/>
<dbReference type="Gene3D" id="3.30.559.10">
    <property type="entry name" value="Chloramphenicol acetyltransferase-like domain"/>
    <property type="match status" value="2"/>
</dbReference>
<name>A0A9P4QHV3_9PEZI</name>
<proteinExistence type="predicted"/>
<gene>
    <name evidence="3" type="ORF">K431DRAFT_281132</name>
</gene>
<dbReference type="PANTHER" id="PTHR31896:SF64">
    <property type="entry name" value="TRICHOTHECENE 3-O-ACETYLTRANSFERASE"/>
    <property type="match status" value="1"/>
</dbReference>
<evidence type="ECO:0000313" key="3">
    <source>
        <dbReference type="EMBL" id="KAF2725166.1"/>
    </source>
</evidence>
<protein>
    <recommendedName>
        <fullName evidence="2">Trichothecene 3-O-acetyltransferase-like N-terminal domain-containing protein</fullName>
    </recommendedName>
</protein>
<feature type="domain" description="Trichothecene 3-O-acetyltransferase-like N-terminal" evidence="2">
    <location>
        <begin position="22"/>
        <end position="176"/>
    </location>
</feature>
<dbReference type="Proteomes" id="UP000799441">
    <property type="component" value="Unassembled WGS sequence"/>
</dbReference>
<reference evidence="3" key="1">
    <citation type="journal article" date="2020" name="Stud. Mycol.">
        <title>101 Dothideomycetes genomes: a test case for predicting lifestyles and emergence of pathogens.</title>
        <authorList>
            <person name="Haridas S."/>
            <person name="Albert R."/>
            <person name="Binder M."/>
            <person name="Bloem J."/>
            <person name="Labutti K."/>
            <person name="Salamov A."/>
            <person name="Andreopoulos B."/>
            <person name="Baker S."/>
            <person name="Barry K."/>
            <person name="Bills G."/>
            <person name="Bluhm B."/>
            <person name="Cannon C."/>
            <person name="Castanera R."/>
            <person name="Culley D."/>
            <person name="Daum C."/>
            <person name="Ezra D."/>
            <person name="Gonzalez J."/>
            <person name="Henrissat B."/>
            <person name="Kuo A."/>
            <person name="Liang C."/>
            <person name="Lipzen A."/>
            <person name="Lutzoni F."/>
            <person name="Magnuson J."/>
            <person name="Mondo S."/>
            <person name="Nolan M."/>
            <person name="Ohm R."/>
            <person name="Pangilinan J."/>
            <person name="Park H.-J."/>
            <person name="Ramirez L."/>
            <person name="Alfaro M."/>
            <person name="Sun H."/>
            <person name="Tritt A."/>
            <person name="Yoshinaga Y."/>
            <person name="Zwiers L.-H."/>
            <person name="Turgeon B."/>
            <person name="Goodwin S."/>
            <person name="Spatafora J."/>
            <person name="Crous P."/>
            <person name="Grigoriev I."/>
        </authorList>
    </citation>
    <scope>NUCLEOTIDE SEQUENCE</scope>
    <source>
        <strain evidence="3">CBS 116435</strain>
    </source>
</reference>
<dbReference type="EMBL" id="MU003768">
    <property type="protein sequence ID" value="KAF2725166.1"/>
    <property type="molecule type" value="Genomic_DNA"/>
</dbReference>
<evidence type="ECO:0000256" key="1">
    <source>
        <dbReference type="ARBA" id="ARBA00022679"/>
    </source>
</evidence>
<dbReference type="InterPro" id="IPR054710">
    <property type="entry name" value="Tri101-like_N"/>
</dbReference>
<evidence type="ECO:0000313" key="4">
    <source>
        <dbReference type="Proteomes" id="UP000799441"/>
    </source>
</evidence>
<keyword evidence="1" id="KW-0808">Transferase</keyword>
<dbReference type="GO" id="GO:0016740">
    <property type="term" value="F:transferase activity"/>
    <property type="evidence" value="ECO:0007669"/>
    <property type="project" value="UniProtKB-KW"/>
</dbReference>
<organism evidence="3 4">
    <name type="scientific">Polychaeton citri CBS 116435</name>
    <dbReference type="NCBI Taxonomy" id="1314669"/>
    <lineage>
        <taxon>Eukaryota</taxon>
        <taxon>Fungi</taxon>
        <taxon>Dikarya</taxon>
        <taxon>Ascomycota</taxon>
        <taxon>Pezizomycotina</taxon>
        <taxon>Dothideomycetes</taxon>
        <taxon>Dothideomycetidae</taxon>
        <taxon>Capnodiales</taxon>
        <taxon>Capnodiaceae</taxon>
        <taxon>Polychaeton</taxon>
    </lineage>
</organism>
<keyword evidence="4" id="KW-1185">Reference proteome</keyword>
<dbReference type="InterPro" id="IPR023213">
    <property type="entry name" value="CAT-like_dom_sf"/>
</dbReference>
<dbReference type="AlphaFoldDB" id="A0A9P4QHV3"/>
<comment type="caution">
    <text evidence="3">The sequence shown here is derived from an EMBL/GenBank/DDBJ whole genome shotgun (WGS) entry which is preliminary data.</text>
</comment>
<sequence length="455" mass="49590">MDASSLDDFYLDILGQQPLLRIYTQISLCYSVQDGLAHSRVVDTLTNGLERLSSSFPWVAGQVHGENISNGNTGIFKIKPLERVAGLIVKDYRNDHSVPSYESLKQSGFPMSMLDENLIAPRNTLPKPEEFNMDSPVFLVQANFIEGGLILTFNGQHQAMDMTGQGQVISLLSKACNNVAFTASELETGNLARRNLVPHLDESYVPGAELLPQLVKPPKDGEPAPAPPPKSTWTSYLFSPSSLSALKAKATETLPAASSFISTDDALSAFIWQAIARARLPRIGSGATSTFARAVDARRYLSVPSTYTGLLQNMAYSTIKAEDLSKDPLGTVASKLRAAVDPKTSDVAYRTRALATHMYRSSDKTSINFTATIDTSTDIMLSSWAKLDCYDLDFGLGLGKPECVRRPQMVAYPGLLYLLPKARNGEIGLAICLSDGDLARLREDTEFAEYGKEVS</sequence>
<dbReference type="Pfam" id="PF22664">
    <property type="entry name" value="TRI-like_N"/>
    <property type="match status" value="1"/>
</dbReference>
<dbReference type="PANTHER" id="PTHR31896">
    <property type="entry name" value="FAMILY REGULATORY PROTEIN, PUTATIVE (AFU_ORTHOLOGUE AFUA_3G14730)-RELATED"/>
    <property type="match status" value="1"/>
</dbReference>
<accession>A0A9P4QHV3</accession>
<evidence type="ECO:0000259" key="2">
    <source>
        <dbReference type="Pfam" id="PF22664"/>
    </source>
</evidence>